<dbReference type="GO" id="GO:0005524">
    <property type="term" value="F:ATP binding"/>
    <property type="evidence" value="ECO:0007669"/>
    <property type="project" value="UniProtKB-KW"/>
</dbReference>
<dbReference type="AlphaFoldDB" id="A0A0W0FPX7"/>
<keyword evidence="3" id="KW-1000">Mitochondrion outer membrane</keyword>
<dbReference type="InterPro" id="IPR041569">
    <property type="entry name" value="AAA_lid_3"/>
</dbReference>
<evidence type="ECO:0000256" key="4">
    <source>
        <dbReference type="ARBA" id="ARBA00022840"/>
    </source>
</evidence>
<keyword evidence="6" id="KW-1133">Transmembrane helix</keyword>
<dbReference type="SUPFAM" id="SSF52540">
    <property type="entry name" value="P-loop containing nucleoside triphosphate hydrolases"/>
    <property type="match status" value="1"/>
</dbReference>
<evidence type="ECO:0000259" key="7">
    <source>
        <dbReference type="SMART" id="SM00382"/>
    </source>
</evidence>
<dbReference type="Pfam" id="PF17862">
    <property type="entry name" value="AAA_lid_3"/>
    <property type="match status" value="1"/>
</dbReference>
<reference evidence="8 9" key="1">
    <citation type="submission" date="2015-12" db="EMBL/GenBank/DDBJ databases">
        <title>Draft genome sequence of Moniliophthora roreri, the causal agent of frosty pod rot of cacao.</title>
        <authorList>
            <person name="Aime M.C."/>
            <person name="Diaz-Valderrama J.R."/>
            <person name="Kijpornyongpan T."/>
            <person name="Phillips-Mora W."/>
        </authorList>
    </citation>
    <scope>NUCLEOTIDE SEQUENCE [LARGE SCALE GENOMIC DNA]</scope>
    <source>
        <strain evidence="8 9">MCA 2952</strain>
    </source>
</reference>
<dbReference type="InterPro" id="IPR027417">
    <property type="entry name" value="P-loop_NTPase"/>
</dbReference>
<gene>
    <name evidence="8" type="ORF">WG66_8973</name>
</gene>
<keyword evidence="5" id="KW-0496">Mitochondrion</keyword>
<accession>A0A0W0FPX7</accession>
<keyword evidence="4" id="KW-0067">ATP-binding</keyword>
<name>A0A0W0FPX7_MONRR</name>
<dbReference type="InterPro" id="IPR003959">
    <property type="entry name" value="ATPase_AAA_core"/>
</dbReference>
<sequence>MDDSRKDTAASSDQISKLFSIPTKFTSRYIWSHSRLREESQSIQWRFEEEMLSDAQSSLSYAFHCSMKEPASDTALYLSSPYHGGQSIVDAMVKHLALREGADVLVIDALELVSGKLGSLGDDGVNVETLYQNLPIKDAEMDPKVQDFFNCLINTAFEPGTHSSNSSSRRILYLRDFGMIASVAGPLILFLLHAMDDFRTKRLAEREGSTSGIVMILGHSRPLGYWDDGGKKSTTTKGFVNFTYTEKHVGVDPSHLSELRKGNVPTCQFPMVEQSTFWINTHSEIPFDYLASTFFARVLYEYRQSKKIHLWPETSDAEMNAEKKSPFRRDRLQVFRDSVIFFSVDTESMAFTEQQTAIAERAAEINFVFLKLMLAKQGIIINGEQDAEFTKIFNKMSDKELQYSLITPEAMKQIVLDLTILRSPFSTDIVSVDDLVKAIQKWLSRSQRMVQWAERDKQRCKGSDLDSTPLPGKGKSVIDKVQKSRDLSEHEKKLLSCIVDPDNIAGTRFSDICIEQRVIDNLKSIISLPLLHPQHFQTGILSREALSGALLYGPPGTGKTMVCRALACESDAQMLLVKPSDVYDMWVGESEKFAKSVFTLAQRLAPCVIFIDEVDAIFRARDSGRNVHREMLTEFLQAMDGLAAGSSNKDKGVVVVGATNRPHDLDQAILRRLPYRMMIDLPGKAQRKNILKGHLRGETLQGVDLDIIASNTEAYSGSDLKNLCVSAAMEALKDCVGGLDPSTSPKADHENLNGSEKDIKRVITQEHFDRAFVQVVASFSYEGNISLYEWHEEYGTYKTATCAIKKRKRETSEEMMDRIRPKMLRVDVGVM</sequence>
<dbReference type="Pfam" id="PF00004">
    <property type="entry name" value="AAA"/>
    <property type="match status" value="1"/>
</dbReference>
<dbReference type="GO" id="GO:0005741">
    <property type="term" value="C:mitochondrial outer membrane"/>
    <property type="evidence" value="ECO:0007669"/>
    <property type="project" value="UniProtKB-SubCell"/>
</dbReference>
<dbReference type="InterPro" id="IPR051701">
    <property type="entry name" value="Mito_OM_Translocase_MSP1"/>
</dbReference>
<dbReference type="GO" id="GO:0016887">
    <property type="term" value="F:ATP hydrolysis activity"/>
    <property type="evidence" value="ECO:0007669"/>
    <property type="project" value="InterPro"/>
</dbReference>
<dbReference type="eggNOG" id="KOG0737">
    <property type="taxonomic scope" value="Eukaryota"/>
</dbReference>
<evidence type="ECO:0000313" key="9">
    <source>
        <dbReference type="Proteomes" id="UP000054988"/>
    </source>
</evidence>
<keyword evidence="2" id="KW-0547">Nucleotide-binding</keyword>
<dbReference type="InterPro" id="IPR003593">
    <property type="entry name" value="AAA+_ATPase"/>
</dbReference>
<keyword evidence="6" id="KW-0472">Membrane</keyword>
<protein>
    <recommendedName>
        <fullName evidence="7">AAA+ ATPase domain-containing protein</fullName>
    </recommendedName>
</protein>
<organism evidence="8 9">
    <name type="scientific">Moniliophthora roreri</name>
    <name type="common">Frosty pod rot fungus</name>
    <name type="synonym">Monilia roreri</name>
    <dbReference type="NCBI Taxonomy" id="221103"/>
    <lineage>
        <taxon>Eukaryota</taxon>
        <taxon>Fungi</taxon>
        <taxon>Dikarya</taxon>
        <taxon>Basidiomycota</taxon>
        <taxon>Agaricomycotina</taxon>
        <taxon>Agaricomycetes</taxon>
        <taxon>Agaricomycetidae</taxon>
        <taxon>Agaricales</taxon>
        <taxon>Marasmiineae</taxon>
        <taxon>Marasmiaceae</taxon>
        <taxon>Moniliophthora</taxon>
    </lineage>
</organism>
<comment type="subcellular location">
    <subcellularLocation>
        <location evidence="1">Mitochondrion outer membrane</location>
        <topology evidence="1">Single-pass membrane protein</topology>
    </subcellularLocation>
</comment>
<evidence type="ECO:0000256" key="2">
    <source>
        <dbReference type="ARBA" id="ARBA00022741"/>
    </source>
</evidence>
<dbReference type="EMBL" id="LATX01001761">
    <property type="protein sequence ID" value="KTB38455.1"/>
    <property type="molecule type" value="Genomic_DNA"/>
</dbReference>
<dbReference type="PANTHER" id="PTHR45644">
    <property type="entry name" value="AAA ATPASE, PUTATIVE (AFU_ORTHOLOGUE AFUA_2G12920)-RELATED-RELATED"/>
    <property type="match status" value="1"/>
</dbReference>
<evidence type="ECO:0000256" key="3">
    <source>
        <dbReference type="ARBA" id="ARBA00022787"/>
    </source>
</evidence>
<evidence type="ECO:0000256" key="1">
    <source>
        <dbReference type="ARBA" id="ARBA00004572"/>
    </source>
</evidence>
<dbReference type="PANTHER" id="PTHR45644:SF56">
    <property type="entry name" value="AAA ATPASE, PUTATIVE (AFU_ORTHOLOGUE AFUA_2G12920)-RELATED"/>
    <property type="match status" value="1"/>
</dbReference>
<feature type="transmembrane region" description="Helical" evidence="6">
    <location>
        <begin position="177"/>
        <end position="195"/>
    </location>
</feature>
<dbReference type="SMART" id="SM00382">
    <property type="entry name" value="AAA"/>
    <property type="match status" value="1"/>
</dbReference>
<keyword evidence="6" id="KW-0812">Transmembrane</keyword>
<evidence type="ECO:0000256" key="6">
    <source>
        <dbReference type="SAM" id="Phobius"/>
    </source>
</evidence>
<evidence type="ECO:0000256" key="5">
    <source>
        <dbReference type="ARBA" id="ARBA00023128"/>
    </source>
</evidence>
<evidence type="ECO:0000313" key="8">
    <source>
        <dbReference type="EMBL" id="KTB38455.1"/>
    </source>
</evidence>
<feature type="domain" description="AAA+ ATPase" evidence="7">
    <location>
        <begin position="545"/>
        <end position="683"/>
    </location>
</feature>
<proteinExistence type="predicted"/>
<comment type="caution">
    <text evidence="8">The sequence shown here is derived from an EMBL/GenBank/DDBJ whole genome shotgun (WGS) entry which is preliminary data.</text>
</comment>
<dbReference type="Gene3D" id="1.10.8.60">
    <property type="match status" value="1"/>
</dbReference>
<dbReference type="PROSITE" id="PS00674">
    <property type="entry name" value="AAA"/>
    <property type="match status" value="1"/>
</dbReference>
<dbReference type="Proteomes" id="UP000054988">
    <property type="component" value="Unassembled WGS sequence"/>
</dbReference>
<dbReference type="InterPro" id="IPR003960">
    <property type="entry name" value="ATPase_AAA_CS"/>
</dbReference>
<dbReference type="Gene3D" id="3.40.50.300">
    <property type="entry name" value="P-loop containing nucleotide triphosphate hydrolases"/>
    <property type="match status" value="1"/>
</dbReference>